<name>A0A6J7QD18_9ZZZZ</name>
<gene>
    <name evidence="1" type="ORF">UFOPK3967_02432</name>
</gene>
<proteinExistence type="predicted"/>
<protein>
    <submittedName>
        <fullName evidence="1">Unannotated protein</fullName>
    </submittedName>
</protein>
<dbReference type="AlphaFoldDB" id="A0A6J7QD18"/>
<sequence>MDALKPFVAEVAGLLRERAEAIEVVDVAPDAGERIEDACCSRIDEHLRPQVQRLLALGSPAVADRTGDVAVAGHAGPEVRDAIAGASDLVRVAYCTCGLDERPKHDAPGGIGKIERRRRALHVSDPFDLGQQDAGEVGVHGRFEVGGEVGRADLGDPNEHGRARRTVGLEQVTHHAAGHGGLAAGYRAFEIEDDRVGADGERLVHAVLAIGGNEEHASYG</sequence>
<dbReference type="EMBL" id="CAFBOS010000186">
    <property type="protein sequence ID" value="CAB5014815.1"/>
    <property type="molecule type" value="Genomic_DNA"/>
</dbReference>
<reference evidence="1" key="1">
    <citation type="submission" date="2020-05" db="EMBL/GenBank/DDBJ databases">
        <authorList>
            <person name="Chiriac C."/>
            <person name="Salcher M."/>
            <person name="Ghai R."/>
            <person name="Kavagutti S V."/>
        </authorList>
    </citation>
    <scope>NUCLEOTIDE SEQUENCE</scope>
</reference>
<accession>A0A6J7QD18</accession>
<organism evidence="1">
    <name type="scientific">freshwater metagenome</name>
    <dbReference type="NCBI Taxonomy" id="449393"/>
    <lineage>
        <taxon>unclassified sequences</taxon>
        <taxon>metagenomes</taxon>
        <taxon>ecological metagenomes</taxon>
    </lineage>
</organism>
<evidence type="ECO:0000313" key="1">
    <source>
        <dbReference type="EMBL" id="CAB5014815.1"/>
    </source>
</evidence>